<feature type="domain" description="Insertion element IS150 protein InsJ-like helix-turn-helix" evidence="1">
    <location>
        <begin position="29"/>
        <end position="68"/>
    </location>
</feature>
<sequence length="154" mass="18152">MKWRHRYELYGIEGLEIHSHTRSYSAELKLQAVQDYLSGEYSQYEIIDKYKIASRTQLSDWVKKYNRHSSLKAYKGEAKAMSKGQSTNHQERIDTVLYCLAHDHDYRKTAELWKECCLPPQKSPFISGFEWYSVCVAECLLEFSSRVMFCGERS</sequence>
<organism evidence="2 3">
    <name type="scientific">Paenibacillus phytorum</name>
    <dbReference type="NCBI Taxonomy" id="2654977"/>
    <lineage>
        <taxon>Bacteria</taxon>
        <taxon>Bacillati</taxon>
        <taxon>Bacillota</taxon>
        <taxon>Bacilli</taxon>
        <taxon>Bacillales</taxon>
        <taxon>Paenibacillaceae</taxon>
        <taxon>Paenibacillus</taxon>
    </lineage>
</organism>
<evidence type="ECO:0000313" key="2">
    <source>
        <dbReference type="EMBL" id="NOU74208.1"/>
    </source>
</evidence>
<dbReference type="Proteomes" id="UP000616779">
    <property type="component" value="Unassembled WGS sequence"/>
</dbReference>
<accession>A0ABX1Y059</accession>
<dbReference type="InterPro" id="IPR010921">
    <property type="entry name" value="Trp_repressor/repl_initiator"/>
</dbReference>
<dbReference type="Pfam" id="PF13518">
    <property type="entry name" value="HTH_28"/>
    <property type="match status" value="1"/>
</dbReference>
<name>A0ABX1Y059_9BACL</name>
<reference evidence="2 3" key="1">
    <citation type="submission" date="2019-10" db="EMBL/GenBank/DDBJ databases">
        <title>Description of Paenibacillus terrestris sp. nov.</title>
        <authorList>
            <person name="Carlier A."/>
            <person name="Qi S."/>
        </authorList>
    </citation>
    <scope>NUCLEOTIDE SEQUENCE [LARGE SCALE GENOMIC DNA]</scope>
    <source>
        <strain evidence="2 3">LMG 31458</strain>
    </source>
</reference>
<gene>
    <name evidence="2" type="ORF">GC098_22880</name>
</gene>
<proteinExistence type="predicted"/>
<dbReference type="EMBL" id="WHOA01000153">
    <property type="protein sequence ID" value="NOU74208.1"/>
    <property type="molecule type" value="Genomic_DNA"/>
</dbReference>
<evidence type="ECO:0000313" key="3">
    <source>
        <dbReference type="Proteomes" id="UP000616779"/>
    </source>
</evidence>
<dbReference type="InterPro" id="IPR055247">
    <property type="entry name" value="InsJ-like_HTH"/>
</dbReference>
<evidence type="ECO:0000259" key="1">
    <source>
        <dbReference type="Pfam" id="PF13518"/>
    </source>
</evidence>
<comment type="caution">
    <text evidence="2">The sequence shown here is derived from an EMBL/GenBank/DDBJ whole genome shotgun (WGS) entry which is preliminary data.</text>
</comment>
<dbReference type="RefSeq" id="WP_171645616.1">
    <property type="nucleotide sequence ID" value="NZ_WHOA01000153.1"/>
</dbReference>
<keyword evidence="3" id="KW-1185">Reference proteome</keyword>
<dbReference type="Gene3D" id="1.10.10.10">
    <property type="entry name" value="Winged helix-like DNA-binding domain superfamily/Winged helix DNA-binding domain"/>
    <property type="match status" value="1"/>
</dbReference>
<dbReference type="SUPFAM" id="SSF48295">
    <property type="entry name" value="TrpR-like"/>
    <property type="match status" value="1"/>
</dbReference>
<dbReference type="InterPro" id="IPR036388">
    <property type="entry name" value="WH-like_DNA-bd_sf"/>
</dbReference>
<protein>
    <submittedName>
        <fullName evidence="2">Helix-turn-helix domain-containing protein</fullName>
    </submittedName>
</protein>